<dbReference type="Proteomes" id="UP000077856">
    <property type="component" value="Chromosome"/>
</dbReference>
<accession>A0A160MBT3</accession>
<evidence type="ECO:0000313" key="2">
    <source>
        <dbReference type="Proteomes" id="UP000077856"/>
    </source>
</evidence>
<dbReference type="AlphaFoldDB" id="A0A160MBT3"/>
<reference evidence="1 2" key="1">
    <citation type="submission" date="2016-04" db="EMBL/GenBank/DDBJ databases">
        <title>Complete genome sequence of Bacillus oceanisediminis strain 2691.</title>
        <authorList>
            <person name="Jeong H."/>
            <person name="Kim H.J."/>
            <person name="Lee D.-W."/>
        </authorList>
    </citation>
    <scope>NUCLEOTIDE SEQUENCE [LARGE SCALE GENOMIC DNA]</scope>
    <source>
        <strain evidence="1 2">2691</strain>
    </source>
</reference>
<dbReference type="KEGG" id="bon:A361_13115"/>
<dbReference type="STRING" id="1196031.A361_13115"/>
<gene>
    <name evidence="1" type="ORF">A361_13115</name>
</gene>
<protein>
    <submittedName>
        <fullName evidence="1">Uncharacterized protein</fullName>
    </submittedName>
</protein>
<proteinExistence type="predicted"/>
<dbReference type="eggNOG" id="ENOG5030CWB">
    <property type="taxonomic scope" value="Bacteria"/>
</dbReference>
<name>A0A160MBT3_9BACI</name>
<dbReference type="RefSeq" id="WP_009334531.1">
    <property type="nucleotide sequence ID" value="NZ_CP015506.1"/>
</dbReference>
<dbReference type="EMBL" id="CP015506">
    <property type="protein sequence ID" value="AND40043.1"/>
    <property type="molecule type" value="Genomic_DNA"/>
</dbReference>
<organism evidence="1 2">
    <name type="scientific">Cytobacillus oceanisediminis 2691</name>
    <dbReference type="NCBI Taxonomy" id="1196031"/>
    <lineage>
        <taxon>Bacteria</taxon>
        <taxon>Bacillati</taxon>
        <taxon>Bacillota</taxon>
        <taxon>Bacilli</taxon>
        <taxon>Bacillales</taxon>
        <taxon>Bacillaceae</taxon>
        <taxon>Cytobacillus</taxon>
    </lineage>
</organism>
<sequence length="190" mass="22011">MSIFENILDILEKKGAISIPSLLDEMNKLSNSQNTSRKPLELSHVKSVISRKREIFHIKNNIVTIDPDKEPILLSVSLGGYPGPWYKVEVDFINGRFVYFEWHLSSFSHRTELPAASGSIEEFKKELYRLKIWKWQKEYQNPGIILDSVTWSIKLITKENIFESQGIQAFPEGWEKFCKALSKLTGKYIC</sequence>
<evidence type="ECO:0000313" key="1">
    <source>
        <dbReference type="EMBL" id="AND40043.1"/>
    </source>
</evidence>